<evidence type="ECO:0000256" key="2">
    <source>
        <dbReference type="ARBA" id="ARBA00009446"/>
    </source>
</evidence>
<proteinExistence type="inferred from homology"/>
<evidence type="ECO:0000256" key="6">
    <source>
        <dbReference type="ARBA" id="ARBA00022833"/>
    </source>
</evidence>
<comment type="function">
    <text evidence="11 12">Releases the supercoiling and torsional tension of DNA, which is introduced during the DNA replication and transcription, by transiently cleaving and rejoining one strand of the DNA duplex. Introduces a single-strand break via transesterification at a target site in duplex DNA. The scissile phosphodiester is attacked by the catalytic tyrosine of the enzyme, resulting in the formation of a DNA-(5'-phosphotyrosyl)-enzyme intermediate and the expulsion of a 3'-OH DNA strand. The free DNA strand then undergoes passage around the unbroken strand, thus removing DNA supercoils. Finally, in the religation step, the DNA 3'-OH attacks the covalent intermediate to expel the active-site tyrosine and restore the DNA phosphodiester backbone.</text>
</comment>
<dbReference type="InterPro" id="IPR000380">
    <property type="entry name" value="Topo_IA"/>
</dbReference>
<evidence type="ECO:0000259" key="15">
    <source>
        <dbReference type="PROSITE" id="PS52039"/>
    </source>
</evidence>
<dbReference type="PANTHER" id="PTHR42785">
    <property type="entry name" value="DNA TOPOISOMERASE, TYPE IA, CORE"/>
    <property type="match status" value="1"/>
</dbReference>
<keyword evidence="9 12" id="KW-0238">DNA-binding</keyword>
<dbReference type="InterPro" id="IPR005733">
    <property type="entry name" value="TopoI_bac-type"/>
</dbReference>
<dbReference type="PANTHER" id="PTHR42785:SF1">
    <property type="entry name" value="DNA TOPOISOMERASE"/>
    <property type="match status" value="1"/>
</dbReference>
<protein>
    <recommendedName>
        <fullName evidence="12">DNA topoisomerase 1</fullName>
        <ecNumber evidence="12">5.6.2.1</ecNumber>
    </recommendedName>
    <alternativeName>
        <fullName evidence="12">DNA topoisomerase I</fullName>
    </alternativeName>
</protein>
<keyword evidence="17" id="KW-1185">Reference proteome</keyword>
<evidence type="ECO:0000313" key="17">
    <source>
        <dbReference type="Proteomes" id="UP000184170"/>
    </source>
</evidence>
<evidence type="ECO:0000256" key="9">
    <source>
        <dbReference type="ARBA" id="ARBA00023125"/>
    </source>
</evidence>
<evidence type="ECO:0000256" key="7">
    <source>
        <dbReference type="ARBA" id="ARBA00022842"/>
    </source>
</evidence>
<dbReference type="GO" id="GO:0005694">
    <property type="term" value="C:chromosome"/>
    <property type="evidence" value="ECO:0007669"/>
    <property type="project" value="InterPro"/>
</dbReference>
<feature type="domain" description="Topo IA-type catalytic" evidence="15">
    <location>
        <begin position="170"/>
        <end position="587"/>
    </location>
</feature>
<dbReference type="CDD" id="cd00186">
    <property type="entry name" value="TOP1Ac"/>
    <property type="match status" value="1"/>
</dbReference>
<evidence type="ECO:0000256" key="13">
    <source>
        <dbReference type="SAM" id="MobiDB-lite"/>
    </source>
</evidence>
<comment type="similarity">
    <text evidence="2 12">Belongs to the type IA topoisomerase family.</text>
</comment>
<dbReference type="PROSITE" id="PS00396">
    <property type="entry name" value="TOPO_IA_1"/>
    <property type="match status" value="1"/>
</dbReference>
<feature type="site" description="Interaction with DNA" evidence="12">
    <location>
        <position position="33"/>
    </location>
</feature>
<feature type="site" description="Interaction with DNA" evidence="12">
    <location>
        <position position="184"/>
    </location>
</feature>
<evidence type="ECO:0000256" key="8">
    <source>
        <dbReference type="ARBA" id="ARBA00023029"/>
    </source>
</evidence>
<comment type="catalytic activity">
    <reaction evidence="1 12">
        <text>ATP-independent breakage of single-stranded DNA, followed by passage and rejoining.</text>
        <dbReference type="EC" id="5.6.2.1"/>
    </reaction>
</comment>
<dbReference type="InterPro" id="IPR013826">
    <property type="entry name" value="Topo_IA_cen_sub3"/>
</dbReference>
<feature type="site" description="Interaction with DNA" evidence="12">
    <location>
        <position position="181"/>
    </location>
</feature>
<dbReference type="GO" id="GO:0006265">
    <property type="term" value="P:DNA topological change"/>
    <property type="evidence" value="ECO:0007669"/>
    <property type="project" value="UniProtKB-UniRule"/>
</dbReference>
<dbReference type="Gene3D" id="2.20.25.10">
    <property type="match status" value="1"/>
</dbReference>
<keyword evidence="7" id="KW-0460">Magnesium</keyword>
<dbReference type="Pfam" id="PF01751">
    <property type="entry name" value="Toprim"/>
    <property type="match status" value="1"/>
</dbReference>
<feature type="site" description="Interaction with DNA" evidence="12">
    <location>
        <position position="189"/>
    </location>
</feature>
<keyword evidence="6" id="KW-0862">Zinc</keyword>
<dbReference type="Pfam" id="PF01131">
    <property type="entry name" value="Topoisom_bac"/>
    <property type="match status" value="1"/>
</dbReference>
<comment type="subunit">
    <text evidence="12">Monomer.</text>
</comment>
<dbReference type="InterPro" id="IPR013824">
    <property type="entry name" value="Topo_IA_cen_sub1"/>
</dbReference>
<dbReference type="SUPFAM" id="SSF57783">
    <property type="entry name" value="Zinc beta-ribbon"/>
    <property type="match status" value="3"/>
</dbReference>
<feature type="compositionally biased region" description="Basic residues" evidence="13">
    <location>
        <begin position="884"/>
        <end position="895"/>
    </location>
</feature>
<dbReference type="STRING" id="494016.SAMN04487965_0037"/>
<organism evidence="16 17">
    <name type="scientific">Microbulbifer donghaiensis</name>
    <dbReference type="NCBI Taxonomy" id="494016"/>
    <lineage>
        <taxon>Bacteria</taxon>
        <taxon>Pseudomonadati</taxon>
        <taxon>Pseudomonadota</taxon>
        <taxon>Gammaproteobacteria</taxon>
        <taxon>Cellvibrionales</taxon>
        <taxon>Microbulbiferaceae</taxon>
        <taxon>Microbulbifer</taxon>
    </lineage>
</organism>
<dbReference type="Gene3D" id="3.30.65.10">
    <property type="entry name" value="Bacterial Topoisomerase I, domain 1"/>
    <property type="match status" value="3"/>
</dbReference>
<keyword evidence="8 12" id="KW-0799">Topoisomerase</keyword>
<dbReference type="Pfam" id="PF08272">
    <property type="entry name" value="Zn_Ribbon_Topo"/>
    <property type="match status" value="2"/>
</dbReference>
<dbReference type="SMART" id="SM00437">
    <property type="entry name" value="TOP1Ac"/>
    <property type="match status" value="1"/>
</dbReference>
<dbReference type="Gene3D" id="1.10.290.10">
    <property type="entry name" value="Topoisomerase I, domain 4"/>
    <property type="match status" value="1"/>
</dbReference>
<feature type="compositionally biased region" description="Basic and acidic residues" evidence="13">
    <location>
        <begin position="47"/>
        <end position="69"/>
    </location>
</feature>
<dbReference type="Gene3D" id="1.10.460.10">
    <property type="entry name" value="Topoisomerase I, domain 2"/>
    <property type="match status" value="1"/>
</dbReference>
<dbReference type="InterPro" id="IPR023406">
    <property type="entry name" value="Topo_IA_AS"/>
</dbReference>
<dbReference type="InterPro" id="IPR034149">
    <property type="entry name" value="TOPRIM_TopoI"/>
</dbReference>
<feature type="region of interest" description="Disordered" evidence="13">
    <location>
        <begin position="875"/>
        <end position="895"/>
    </location>
</feature>
<dbReference type="InterPro" id="IPR006171">
    <property type="entry name" value="TOPRIM_dom"/>
</dbReference>
<feature type="domain" description="Toprim" evidence="14">
    <location>
        <begin position="3"/>
        <end position="154"/>
    </location>
</feature>
<dbReference type="Pfam" id="PF21372">
    <property type="entry name" value="Zn_ribbon_bTOP1"/>
    <property type="match status" value="1"/>
</dbReference>
<dbReference type="PROSITE" id="PS52039">
    <property type="entry name" value="TOPO_IA_2"/>
    <property type="match status" value="1"/>
</dbReference>
<evidence type="ECO:0000256" key="11">
    <source>
        <dbReference type="ARBA" id="ARBA00053060"/>
    </source>
</evidence>
<evidence type="ECO:0000256" key="1">
    <source>
        <dbReference type="ARBA" id="ARBA00000213"/>
    </source>
</evidence>
<feature type="site" description="Interaction with DNA" evidence="12">
    <location>
        <position position="333"/>
    </location>
</feature>
<dbReference type="InterPro" id="IPR013263">
    <property type="entry name" value="TopoI_Znr_bac"/>
</dbReference>
<reference evidence="17" key="1">
    <citation type="submission" date="2016-11" db="EMBL/GenBank/DDBJ databases">
        <authorList>
            <person name="Varghese N."/>
            <person name="Submissions S."/>
        </authorList>
    </citation>
    <scope>NUCLEOTIDE SEQUENCE [LARGE SCALE GENOMIC DNA]</scope>
    <source>
        <strain evidence="17">CGMCC 1.7063</strain>
    </source>
</reference>
<evidence type="ECO:0000256" key="5">
    <source>
        <dbReference type="ARBA" id="ARBA00022771"/>
    </source>
</evidence>
<feature type="region of interest" description="Interaction with DNA" evidence="12">
    <location>
        <begin position="204"/>
        <end position="209"/>
    </location>
</feature>
<dbReference type="InterPro" id="IPR003602">
    <property type="entry name" value="Topo_IA_DNA-bd_dom"/>
</dbReference>
<evidence type="ECO:0000259" key="14">
    <source>
        <dbReference type="PROSITE" id="PS50880"/>
    </source>
</evidence>
<dbReference type="PRINTS" id="PR00417">
    <property type="entry name" value="PRTPISMRASEI"/>
</dbReference>
<feature type="region of interest" description="Disordered" evidence="13">
    <location>
        <begin position="36"/>
        <end position="69"/>
    </location>
</feature>
<name>A0A1M4U1H7_9GAMM</name>
<dbReference type="RefSeq" id="WP_073270285.1">
    <property type="nucleotide sequence ID" value="NZ_FQVA01000001.1"/>
</dbReference>
<feature type="site" description="Interaction with DNA" evidence="12">
    <location>
        <position position="180"/>
    </location>
</feature>
<dbReference type="InterPro" id="IPR028612">
    <property type="entry name" value="Topoisom_1_IA"/>
</dbReference>
<dbReference type="Pfam" id="PF01396">
    <property type="entry name" value="Zn_ribbon_Top1"/>
    <property type="match status" value="2"/>
</dbReference>
<dbReference type="HAMAP" id="MF_00952">
    <property type="entry name" value="Topoisom_1_prok"/>
    <property type="match status" value="1"/>
</dbReference>
<dbReference type="FunFam" id="1.10.290.10:FF:000002">
    <property type="entry name" value="DNA topoisomerase 1"/>
    <property type="match status" value="1"/>
</dbReference>
<dbReference type="SMART" id="SM00436">
    <property type="entry name" value="TOP1Bc"/>
    <property type="match status" value="1"/>
</dbReference>
<sequence>MGKSLVIVESPAKAKTINKYLGKDFIVKSSVGHIRDLPTGGGNKQPVDAKERARRAAETRKLSPEAKEAYKRKKNREQLIKRMGIDPDHDWAAHYEILPGKEKVVSELRKLAVEADNIYLATDLDREGEAIAWHLREAIGGDDQRYRRVVFNEITKSAIQEAFKDPGRLNINRVNAQQARRFLDRIVGYMVSPLLWEKVARGLSAGRVQSVAVRLVVDREREIRAFIPEEYWTLFADTATAKSDALRLEVKKQGGEAFRPTNETDATAAAKALQASDYVVSARDDKPTSSKPSAPFITSTLQQAASNRLGFSVKKTMMLAQRLYEAGHITYMRTDSTNLSKEAVESVREFIGENYGDKYLPDTPTSYSSKEGAQEAHEAIRPSDVRVQPNMLTGVERDAERLYNLIWQQFVACQMTPAQFTSTSVVVSAGDFELRARGRVIRFDGFLKVAPPVSKKDEDLVLPDVKVGEKLSLKKLDPKQHFTKPPARYSEAALVKELEKRGIGRPSTYASIISTIQDRGYVRLENRRFYAEKMGDIVTDRLSESFKNLMDYGFTASLEESLDSVADGDKGWKQLLDEFYKDFSGRLEKAQAADGGMRRNTPTDTDIECSKCGRHMQIRTGSTGVFLGCSGYALPPKERCTNTMNLVSGDEAVDADQDEEAESRQLRDKRRCSKCGTAMDSYLLDEQRKLHICGNNPDCNGYEVEKGTFKIKGYDGPLIECDKCGSDMQLKSGRFGKYFGCTNETCKNTRKLLKSGQPAPPKMDPVPMPELSCEKVDDHYILRDGASGLFLAASQFPKNRETRAPLVKELLPHKEAIDPKYSFLFSAPTEDDQGRNTVVRFSRKTQEQYVQSEEEGKATGWRAFYRDGKWQIEAGSKAAGTTRKPARKKAAAKKS</sequence>
<evidence type="ECO:0000256" key="12">
    <source>
        <dbReference type="HAMAP-Rule" id="MF_00952"/>
    </source>
</evidence>
<dbReference type="InterPro" id="IPR013825">
    <property type="entry name" value="Topo_IA_cen_sub2"/>
</dbReference>
<feature type="site" description="Interaction with DNA" evidence="12">
    <location>
        <position position="196"/>
    </location>
</feature>
<evidence type="ECO:0000256" key="10">
    <source>
        <dbReference type="ARBA" id="ARBA00023235"/>
    </source>
</evidence>
<dbReference type="OrthoDB" id="9804262at2"/>
<evidence type="ECO:0000256" key="4">
    <source>
        <dbReference type="ARBA" id="ARBA00022737"/>
    </source>
</evidence>
<evidence type="ECO:0000256" key="3">
    <source>
        <dbReference type="ARBA" id="ARBA00022723"/>
    </source>
</evidence>
<dbReference type="InterPro" id="IPR013497">
    <property type="entry name" value="Topo_IA_cen"/>
</dbReference>
<dbReference type="EC" id="5.6.2.1" evidence="12"/>
<keyword evidence="10 12" id="KW-0413">Isomerase</keyword>
<gene>
    <name evidence="12" type="primary">topA</name>
    <name evidence="16" type="ORF">SAMN04487965_0037</name>
</gene>
<feature type="site" description="Interaction with DNA" evidence="12">
    <location>
        <position position="519"/>
    </location>
</feature>
<dbReference type="InterPro" id="IPR023405">
    <property type="entry name" value="Topo_IA_core_domain"/>
</dbReference>
<dbReference type="Proteomes" id="UP000184170">
    <property type="component" value="Unassembled WGS sequence"/>
</dbReference>
<dbReference type="FunFam" id="3.30.65.10:FF:000002">
    <property type="entry name" value="DNA topoisomerase 1"/>
    <property type="match status" value="1"/>
</dbReference>
<dbReference type="CDD" id="cd03363">
    <property type="entry name" value="TOPRIM_TopoIA_TopoI"/>
    <property type="match status" value="1"/>
</dbReference>
<accession>A0A1M4U1H7</accession>
<keyword evidence="4" id="KW-0677">Repeat</keyword>
<keyword evidence="3" id="KW-0479">Metal-binding</keyword>
<dbReference type="PROSITE" id="PS50880">
    <property type="entry name" value="TOPRIM"/>
    <property type="match status" value="1"/>
</dbReference>
<dbReference type="AlphaFoldDB" id="A0A1M4U1H7"/>
<keyword evidence="5" id="KW-0863">Zinc-finger</keyword>
<dbReference type="FunFam" id="3.40.50.140:FF:000001">
    <property type="entry name" value="DNA topoisomerase 1"/>
    <property type="match status" value="1"/>
</dbReference>
<dbReference type="InterPro" id="IPR003601">
    <property type="entry name" value="Topo_IA_2"/>
</dbReference>
<feature type="active site" description="O-(5'-phospho-DNA)-tyrosine intermediate" evidence="12">
    <location>
        <position position="331"/>
    </location>
</feature>
<dbReference type="GO" id="GO:0003917">
    <property type="term" value="F:DNA topoisomerase type I (single strand cut, ATP-independent) activity"/>
    <property type="evidence" value="ECO:0007669"/>
    <property type="project" value="UniProtKB-UniRule"/>
</dbReference>
<dbReference type="NCBIfam" id="TIGR01051">
    <property type="entry name" value="topA_bact"/>
    <property type="match status" value="1"/>
</dbReference>
<dbReference type="InterPro" id="IPR013498">
    <property type="entry name" value="Topo_IA_Znf"/>
</dbReference>
<dbReference type="InterPro" id="IPR049330">
    <property type="entry name" value="TOP1_Znf"/>
</dbReference>
<dbReference type="GO" id="GO:0003677">
    <property type="term" value="F:DNA binding"/>
    <property type="evidence" value="ECO:0007669"/>
    <property type="project" value="UniProtKB-KW"/>
</dbReference>
<dbReference type="Gene3D" id="3.40.50.140">
    <property type="match status" value="1"/>
</dbReference>
<dbReference type="SUPFAM" id="SSF56712">
    <property type="entry name" value="Prokaryotic type I DNA topoisomerase"/>
    <property type="match status" value="1"/>
</dbReference>
<dbReference type="Gene3D" id="2.70.20.10">
    <property type="entry name" value="Topoisomerase I, domain 3"/>
    <property type="match status" value="1"/>
</dbReference>
<evidence type="ECO:0000313" key="16">
    <source>
        <dbReference type="EMBL" id="SHE50582.1"/>
    </source>
</evidence>
<dbReference type="GO" id="GO:0008270">
    <property type="term" value="F:zinc ion binding"/>
    <property type="evidence" value="ECO:0007669"/>
    <property type="project" value="UniProtKB-KW"/>
</dbReference>
<dbReference type="SMART" id="SM00493">
    <property type="entry name" value="TOPRIM"/>
    <property type="match status" value="1"/>
</dbReference>
<dbReference type="EMBL" id="FQVA01000001">
    <property type="protein sequence ID" value="SHE50582.1"/>
    <property type="molecule type" value="Genomic_DNA"/>
</dbReference>